<dbReference type="Proteomes" id="UP001178461">
    <property type="component" value="Chromosome 10"/>
</dbReference>
<sequence length="74" mass="8235">MAKSSQCDGILACRGIFQSWIQRAWEGGVQDLLGIWLMFSNAPSVENIASNELHRILFAEQLLSRRTASISAQL</sequence>
<reference evidence="1" key="1">
    <citation type="submission" date="2022-12" db="EMBL/GenBank/DDBJ databases">
        <authorList>
            <person name="Alioto T."/>
            <person name="Alioto T."/>
            <person name="Gomez Garrido J."/>
        </authorList>
    </citation>
    <scope>NUCLEOTIDE SEQUENCE</scope>
</reference>
<accession>A0AA35KZ29</accession>
<dbReference type="EMBL" id="OX395135">
    <property type="protein sequence ID" value="CAI5786149.1"/>
    <property type="molecule type" value="Genomic_DNA"/>
</dbReference>
<keyword evidence="2" id="KW-1185">Reference proteome</keyword>
<proteinExistence type="predicted"/>
<name>A0AA35KZ29_9SAUR</name>
<evidence type="ECO:0000313" key="1">
    <source>
        <dbReference type="EMBL" id="CAI5786149.1"/>
    </source>
</evidence>
<organism evidence="1 2">
    <name type="scientific">Podarcis lilfordi</name>
    <name type="common">Lilford's wall lizard</name>
    <dbReference type="NCBI Taxonomy" id="74358"/>
    <lineage>
        <taxon>Eukaryota</taxon>
        <taxon>Metazoa</taxon>
        <taxon>Chordata</taxon>
        <taxon>Craniata</taxon>
        <taxon>Vertebrata</taxon>
        <taxon>Euteleostomi</taxon>
        <taxon>Lepidosauria</taxon>
        <taxon>Squamata</taxon>
        <taxon>Bifurcata</taxon>
        <taxon>Unidentata</taxon>
        <taxon>Episquamata</taxon>
        <taxon>Laterata</taxon>
        <taxon>Lacertibaenia</taxon>
        <taxon>Lacertidae</taxon>
        <taxon>Podarcis</taxon>
    </lineage>
</organism>
<dbReference type="AlphaFoldDB" id="A0AA35KZ29"/>
<protein>
    <submittedName>
        <fullName evidence="1">Uncharacterized protein</fullName>
    </submittedName>
</protein>
<evidence type="ECO:0000313" key="2">
    <source>
        <dbReference type="Proteomes" id="UP001178461"/>
    </source>
</evidence>
<gene>
    <name evidence="1" type="ORF">PODLI_1B003986</name>
</gene>